<evidence type="ECO:0000313" key="2">
    <source>
        <dbReference type="Proteomes" id="UP000562464"/>
    </source>
</evidence>
<proteinExistence type="predicted"/>
<gene>
    <name evidence="1" type="ORF">HNQ37_000283</name>
</gene>
<reference evidence="1 2" key="1">
    <citation type="submission" date="2020-08" db="EMBL/GenBank/DDBJ databases">
        <title>Genomic Encyclopedia of Type Strains, Phase IV (KMG-IV): sequencing the most valuable type-strain genomes for metagenomic binning, comparative biology and taxonomic classification.</title>
        <authorList>
            <person name="Goeker M."/>
        </authorList>
    </citation>
    <scope>NUCLEOTIDE SEQUENCE [LARGE SCALE GENOMIC DNA]</scope>
    <source>
        <strain evidence="1 2">DSM 14925</strain>
    </source>
</reference>
<dbReference type="AlphaFoldDB" id="A0A841C3K7"/>
<keyword evidence="2" id="KW-1185">Reference proteome</keyword>
<dbReference type="EMBL" id="JACHHV010000003">
    <property type="protein sequence ID" value="MBB5887413.1"/>
    <property type="molecule type" value="Genomic_DNA"/>
</dbReference>
<accession>A0A841C3K7</accession>
<dbReference type="Proteomes" id="UP000562464">
    <property type="component" value="Unassembled WGS sequence"/>
</dbReference>
<comment type="caution">
    <text evidence="1">The sequence shown here is derived from an EMBL/GenBank/DDBJ whole genome shotgun (WGS) entry which is preliminary data.</text>
</comment>
<organism evidence="1 2">
    <name type="scientific">Lactovum miscens</name>
    <dbReference type="NCBI Taxonomy" id="190387"/>
    <lineage>
        <taxon>Bacteria</taxon>
        <taxon>Bacillati</taxon>
        <taxon>Bacillota</taxon>
        <taxon>Bacilli</taxon>
        <taxon>Lactobacillales</taxon>
        <taxon>Streptococcaceae</taxon>
        <taxon>Lactovum</taxon>
    </lineage>
</organism>
<name>A0A841C3K7_9LACT</name>
<sequence>MGHQHGAFALTGSKKSFEMIHLIPNKTSALVNIAPLAVQKRLSLNLSLQIMVMTYHPVSITIPLRGLNVEGMRNIIV</sequence>
<dbReference type="RefSeq" id="WP_183538578.1">
    <property type="nucleotide sequence ID" value="NZ_JACHHV010000003.1"/>
</dbReference>
<protein>
    <submittedName>
        <fullName evidence="1">Uncharacterized protein</fullName>
    </submittedName>
</protein>
<evidence type="ECO:0000313" key="1">
    <source>
        <dbReference type="EMBL" id="MBB5887413.1"/>
    </source>
</evidence>